<dbReference type="eggNOG" id="COG1466">
    <property type="taxonomic scope" value="Bacteria"/>
</dbReference>
<dbReference type="KEGG" id="srt:Srot_0470"/>
<dbReference type="Gene3D" id="1.20.272.10">
    <property type="match status" value="1"/>
</dbReference>
<evidence type="ECO:0000256" key="3">
    <source>
        <dbReference type="ARBA" id="ARBA00022695"/>
    </source>
</evidence>
<dbReference type="Gene3D" id="3.40.50.300">
    <property type="entry name" value="P-loop containing nucleotide triphosphate hydrolases"/>
    <property type="match status" value="1"/>
</dbReference>
<name>D6ZBY0_SEGRD</name>
<sequence length="333" mass="34695">MTKGLHLVLGDEPLLVERAVASVLREARAHDGFVGGGVAAPVISRLRAGDATADLLAELTSASLFAEQRVLVLEEAQQAGADPCARILDLAREQDESVTVVVCHSGAARNRPLVNSLRELGAQTHACAKLTRAGDRLDFVRAEFREHGVRVPPAAAQALLESVGSDLRELARACSQLASDTGGVVNVEAVRQYFQGKAEVSGFDIADLALGGETAGALAAARWALTSGVAPVLIADALAESALSLARVAAAGRASPEALASSLGMPPWRAKKTQGHWRIWSSGGNDEQSALRRVDRALRLVAELNADVKGAAADIDFAVESAVRQIAGLARSG</sequence>
<dbReference type="InterPro" id="IPR008921">
    <property type="entry name" value="DNA_pol3_clamp-load_cplx_C"/>
</dbReference>
<accession>D6ZBY0</accession>
<evidence type="ECO:0000256" key="7">
    <source>
        <dbReference type="ARBA" id="ARBA00049244"/>
    </source>
</evidence>
<keyword evidence="3" id="KW-0548">Nucleotidyltransferase</keyword>
<keyword evidence="4" id="KW-0235">DNA replication</keyword>
<dbReference type="OrthoDB" id="8478864at2"/>
<dbReference type="GO" id="GO:0006261">
    <property type="term" value="P:DNA-templated DNA replication"/>
    <property type="evidence" value="ECO:0007669"/>
    <property type="project" value="TreeGrafter"/>
</dbReference>
<evidence type="ECO:0000256" key="1">
    <source>
        <dbReference type="ARBA" id="ARBA00012417"/>
    </source>
</evidence>
<keyword evidence="2" id="KW-0808">Transferase</keyword>
<dbReference type="InterPro" id="IPR027417">
    <property type="entry name" value="P-loop_NTPase"/>
</dbReference>
<evidence type="ECO:0000313" key="9">
    <source>
        <dbReference type="Proteomes" id="UP000002247"/>
    </source>
</evidence>
<protein>
    <recommendedName>
        <fullName evidence="1">DNA-directed DNA polymerase</fullName>
        <ecNumber evidence="1">2.7.7.7</ecNumber>
    </recommendedName>
</protein>
<dbReference type="GO" id="GO:0003887">
    <property type="term" value="F:DNA-directed DNA polymerase activity"/>
    <property type="evidence" value="ECO:0007669"/>
    <property type="project" value="UniProtKB-KW"/>
</dbReference>
<dbReference type="GO" id="GO:0009360">
    <property type="term" value="C:DNA polymerase III complex"/>
    <property type="evidence" value="ECO:0007669"/>
    <property type="project" value="TreeGrafter"/>
</dbReference>
<comment type="similarity">
    <text evidence="6">Belongs to the DNA polymerase HolA subunit family.</text>
</comment>
<proteinExistence type="inferred from homology"/>
<dbReference type="Proteomes" id="UP000002247">
    <property type="component" value="Chromosome"/>
</dbReference>
<evidence type="ECO:0000256" key="5">
    <source>
        <dbReference type="ARBA" id="ARBA00022932"/>
    </source>
</evidence>
<evidence type="ECO:0000313" key="8">
    <source>
        <dbReference type="EMBL" id="ADG96957.1"/>
    </source>
</evidence>
<dbReference type="STRING" id="640132.Srot_0470"/>
<dbReference type="AlphaFoldDB" id="D6ZBY0"/>
<dbReference type="EC" id="2.7.7.7" evidence="1"/>
<dbReference type="NCBIfam" id="TIGR01128">
    <property type="entry name" value="holA"/>
    <property type="match status" value="1"/>
</dbReference>
<evidence type="ECO:0000256" key="6">
    <source>
        <dbReference type="ARBA" id="ARBA00034754"/>
    </source>
</evidence>
<dbReference type="EMBL" id="CP001958">
    <property type="protein sequence ID" value="ADG96957.1"/>
    <property type="molecule type" value="Genomic_DNA"/>
</dbReference>
<dbReference type="RefSeq" id="WP_013137413.1">
    <property type="nucleotide sequence ID" value="NC_014168.1"/>
</dbReference>
<dbReference type="InterPro" id="IPR005790">
    <property type="entry name" value="DNA_polIII_delta"/>
</dbReference>
<dbReference type="HOGENOM" id="CLU_052338_0_0_11"/>
<keyword evidence="9" id="KW-1185">Reference proteome</keyword>
<evidence type="ECO:0000256" key="2">
    <source>
        <dbReference type="ARBA" id="ARBA00022679"/>
    </source>
</evidence>
<comment type="catalytic activity">
    <reaction evidence="7">
        <text>DNA(n) + a 2'-deoxyribonucleoside 5'-triphosphate = DNA(n+1) + diphosphate</text>
        <dbReference type="Rhea" id="RHEA:22508"/>
        <dbReference type="Rhea" id="RHEA-COMP:17339"/>
        <dbReference type="Rhea" id="RHEA-COMP:17340"/>
        <dbReference type="ChEBI" id="CHEBI:33019"/>
        <dbReference type="ChEBI" id="CHEBI:61560"/>
        <dbReference type="ChEBI" id="CHEBI:173112"/>
        <dbReference type="EC" id="2.7.7.7"/>
    </reaction>
</comment>
<dbReference type="GO" id="GO:0003677">
    <property type="term" value="F:DNA binding"/>
    <property type="evidence" value="ECO:0007669"/>
    <property type="project" value="InterPro"/>
</dbReference>
<dbReference type="SUPFAM" id="SSF48019">
    <property type="entry name" value="post-AAA+ oligomerization domain-like"/>
    <property type="match status" value="1"/>
</dbReference>
<organism evidence="8 9">
    <name type="scientific">Segniliparus rotundus (strain ATCC BAA-972 / CDC 1076 / CIP 108378 / DSM 44985 / JCM 13578)</name>
    <dbReference type="NCBI Taxonomy" id="640132"/>
    <lineage>
        <taxon>Bacteria</taxon>
        <taxon>Bacillati</taxon>
        <taxon>Actinomycetota</taxon>
        <taxon>Actinomycetes</taxon>
        <taxon>Mycobacteriales</taxon>
        <taxon>Segniliparaceae</taxon>
        <taxon>Segniliparus</taxon>
    </lineage>
</organism>
<keyword evidence="5" id="KW-0239">DNA-directed DNA polymerase</keyword>
<reference evidence="8 9" key="1">
    <citation type="journal article" date="2010" name="Stand. Genomic Sci.">
        <title>Complete genome sequence of Segniliparus rotundus type strain (CDC 1076).</title>
        <authorList>
            <person name="Sikorski J."/>
            <person name="Lapidus A."/>
            <person name="Copeland A."/>
            <person name="Misra M."/>
            <person name="Glavina Del Rio T."/>
            <person name="Nolan M."/>
            <person name="Lucas S."/>
            <person name="Chen F."/>
            <person name="Tice H."/>
            <person name="Cheng J.F."/>
            <person name="Jando M."/>
            <person name="Schneider S."/>
            <person name="Bruce D."/>
            <person name="Goodwin L."/>
            <person name="Pitluck S."/>
            <person name="Liolios K."/>
            <person name="Mikhailova N."/>
            <person name="Pati A."/>
            <person name="Ivanova N."/>
            <person name="Mavromatis K."/>
            <person name="Chen A."/>
            <person name="Palaniappan K."/>
            <person name="Chertkov O."/>
            <person name="Land M."/>
            <person name="Hauser L."/>
            <person name="Chang Y.J."/>
            <person name="Jeffries C.D."/>
            <person name="Brettin T."/>
            <person name="Detter J.C."/>
            <person name="Han C."/>
            <person name="Rohde M."/>
            <person name="Goker M."/>
            <person name="Bristow J."/>
            <person name="Eisen J.A."/>
            <person name="Markowitz V."/>
            <person name="Hugenholtz P."/>
            <person name="Kyrpides N.C."/>
            <person name="Klenk H.P."/>
        </authorList>
    </citation>
    <scope>NUCLEOTIDE SEQUENCE [LARGE SCALE GENOMIC DNA]</scope>
    <source>
        <strain evidence="9">ATCC BAA-972 / CDC 1076 / CIP 108378 / DSM 44985 / JCM 13578</strain>
    </source>
</reference>
<dbReference type="PANTHER" id="PTHR34388">
    <property type="entry name" value="DNA POLYMERASE III SUBUNIT DELTA"/>
    <property type="match status" value="1"/>
</dbReference>
<dbReference type="SUPFAM" id="SSF52540">
    <property type="entry name" value="P-loop containing nucleoside triphosphate hydrolases"/>
    <property type="match status" value="1"/>
</dbReference>
<evidence type="ECO:0000256" key="4">
    <source>
        <dbReference type="ARBA" id="ARBA00022705"/>
    </source>
</evidence>
<dbReference type="PANTHER" id="PTHR34388:SF1">
    <property type="entry name" value="DNA POLYMERASE III SUBUNIT DELTA"/>
    <property type="match status" value="1"/>
</dbReference>
<gene>
    <name evidence="8" type="ordered locus">Srot_0470</name>
</gene>